<keyword evidence="4" id="KW-0633">Potassium transport</keyword>
<feature type="transmembrane region" description="Helical" evidence="13">
    <location>
        <begin position="59"/>
        <end position="80"/>
    </location>
</feature>
<evidence type="ECO:0000256" key="4">
    <source>
        <dbReference type="ARBA" id="ARBA00022538"/>
    </source>
</evidence>
<keyword evidence="15" id="KW-1185">Reference proteome</keyword>
<keyword evidence="3" id="KW-0813">Transport</keyword>
<dbReference type="InterPro" id="IPR010617">
    <property type="entry name" value="TMEM175-like"/>
</dbReference>
<dbReference type="GO" id="GO:0015252">
    <property type="term" value="F:proton channel activity"/>
    <property type="evidence" value="ECO:0007669"/>
    <property type="project" value="InterPro"/>
</dbReference>
<evidence type="ECO:0000256" key="2">
    <source>
        <dbReference type="ARBA" id="ARBA00006920"/>
    </source>
</evidence>
<keyword evidence="9" id="KW-0406">Ion transport</keyword>
<evidence type="ECO:0000256" key="5">
    <source>
        <dbReference type="ARBA" id="ARBA00022692"/>
    </source>
</evidence>
<evidence type="ECO:0000256" key="7">
    <source>
        <dbReference type="ARBA" id="ARBA00022958"/>
    </source>
</evidence>
<evidence type="ECO:0000256" key="9">
    <source>
        <dbReference type="ARBA" id="ARBA00023065"/>
    </source>
</evidence>
<gene>
    <name evidence="14" type="ORF">GGQ59_000929</name>
</gene>
<evidence type="ECO:0000256" key="6">
    <source>
        <dbReference type="ARBA" id="ARBA00022826"/>
    </source>
</evidence>
<evidence type="ECO:0008006" key="16">
    <source>
        <dbReference type="Google" id="ProtNLM"/>
    </source>
</evidence>
<evidence type="ECO:0000313" key="15">
    <source>
        <dbReference type="Proteomes" id="UP000563524"/>
    </source>
</evidence>
<name>A0A840I0S3_9PROT</name>
<keyword evidence="6" id="KW-0631">Potassium channel</keyword>
<evidence type="ECO:0000256" key="12">
    <source>
        <dbReference type="ARBA" id="ARBA00034430"/>
    </source>
</evidence>
<evidence type="ECO:0000256" key="1">
    <source>
        <dbReference type="ARBA" id="ARBA00004141"/>
    </source>
</evidence>
<dbReference type="Pfam" id="PF06736">
    <property type="entry name" value="TMEM175"/>
    <property type="match status" value="1"/>
</dbReference>
<accession>A0A840I0S3</accession>
<comment type="similarity">
    <text evidence="2">Belongs to the TMEM175 family.</text>
</comment>
<comment type="catalytic activity">
    <reaction evidence="12">
        <text>K(+)(in) = K(+)(out)</text>
        <dbReference type="Rhea" id="RHEA:29463"/>
        <dbReference type="ChEBI" id="CHEBI:29103"/>
    </reaction>
</comment>
<dbReference type="GO" id="GO:0005267">
    <property type="term" value="F:potassium channel activity"/>
    <property type="evidence" value="ECO:0007669"/>
    <property type="project" value="UniProtKB-KW"/>
</dbReference>
<keyword evidence="11" id="KW-0407">Ion channel</keyword>
<organism evidence="14 15">
    <name type="scientific">Parvularcula dongshanensis</name>
    <dbReference type="NCBI Taxonomy" id="1173995"/>
    <lineage>
        <taxon>Bacteria</taxon>
        <taxon>Pseudomonadati</taxon>
        <taxon>Pseudomonadota</taxon>
        <taxon>Alphaproteobacteria</taxon>
        <taxon>Parvularculales</taxon>
        <taxon>Parvularculaceae</taxon>
        <taxon>Parvularcula</taxon>
    </lineage>
</organism>
<evidence type="ECO:0000256" key="10">
    <source>
        <dbReference type="ARBA" id="ARBA00023136"/>
    </source>
</evidence>
<sequence length="251" mass="27186">MRSALAAAFDHDLRFRWRGEQVTRIENLSDIVFALALGMIVAADGAVGTVGALNAYVVGLVPITGAFATLLAVWNAHFVFFRRYGLADSRIVGLNACLLLIVLFTAYPLRFVYEALYAYVLASFGEMSRAEAMGLDWKGAQTIAAYFGAGYALVYACLAAMYGHASKRTELLVLTPTEHQLTLRALWRYRVAAMLGFAVVPAALLLPRLGAFAGFLTLLVTPIGFILARRFPLPGAAGADYQRSPTPARSV</sequence>
<proteinExistence type="inferred from homology"/>
<feature type="transmembrane region" description="Helical" evidence="13">
    <location>
        <begin position="210"/>
        <end position="228"/>
    </location>
</feature>
<dbReference type="RefSeq" id="WP_183816245.1">
    <property type="nucleotide sequence ID" value="NZ_JACHOB010000001.1"/>
</dbReference>
<evidence type="ECO:0000313" key="14">
    <source>
        <dbReference type="EMBL" id="MBB4658429.1"/>
    </source>
</evidence>
<keyword evidence="10 13" id="KW-0472">Membrane</keyword>
<reference evidence="14 15" key="1">
    <citation type="submission" date="2020-08" db="EMBL/GenBank/DDBJ databases">
        <title>Genomic Encyclopedia of Type Strains, Phase IV (KMG-IV): sequencing the most valuable type-strain genomes for metagenomic binning, comparative biology and taxonomic classification.</title>
        <authorList>
            <person name="Goeker M."/>
        </authorList>
    </citation>
    <scope>NUCLEOTIDE SEQUENCE [LARGE SCALE GENOMIC DNA]</scope>
    <source>
        <strain evidence="14 15">DSM 102850</strain>
    </source>
</reference>
<comment type="subcellular location">
    <subcellularLocation>
        <location evidence="1">Membrane</location>
        <topology evidence="1">Multi-pass membrane protein</topology>
    </subcellularLocation>
</comment>
<comment type="caution">
    <text evidence="14">The sequence shown here is derived from an EMBL/GenBank/DDBJ whole genome shotgun (WGS) entry which is preliminary data.</text>
</comment>
<feature type="transmembrane region" description="Helical" evidence="13">
    <location>
        <begin position="31"/>
        <end position="53"/>
    </location>
</feature>
<feature type="transmembrane region" description="Helical" evidence="13">
    <location>
        <begin position="143"/>
        <end position="165"/>
    </location>
</feature>
<dbReference type="Proteomes" id="UP000563524">
    <property type="component" value="Unassembled WGS sequence"/>
</dbReference>
<evidence type="ECO:0000256" key="3">
    <source>
        <dbReference type="ARBA" id="ARBA00022448"/>
    </source>
</evidence>
<dbReference type="GO" id="GO:0016020">
    <property type="term" value="C:membrane"/>
    <property type="evidence" value="ECO:0007669"/>
    <property type="project" value="UniProtKB-SubCell"/>
</dbReference>
<dbReference type="EMBL" id="JACHOB010000001">
    <property type="protein sequence ID" value="MBB4658429.1"/>
    <property type="molecule type" value="Genomic_DNA"/>
</dbReference>
<evidence type="ECO:0000256" key="11">
    <source>
        <dbReference type="ARBA" id="ARBA00023303"/>
    </source>
</evidence>
<keyword evidence="5 13" id="KW-0812">Transmembrane</keyword>
<dbReference type="AlphaFoldDB" id="A0A840I0S3"/>
<feature type="transmembrane region" description="Helical" evidence="13">
    <location>
        <begin position="186"/>
        <end position="204"/>
    </location>
</feature>
<protein>
    <recommendedName>
        <fullName evidence="16">DUF1211 domain-containing protein</fullName>
    </recommendedName>
</protein>
<evidence type="ECO:0000256" key="13">
    <source>
        <dbReference type="SAM" id="Phobius"/>
    </source>
</evidence>
<keyword evidence="7" id="KW-0630">Potassium</keyword>
<evidence type="ECO:0000256" key="8">
    <source>
        <dbReference type="ARBA" id="ARBA00022989"/>
    </source>
</evidence>
<feature type="transmembrane region" description="Helical" evidence="13">
    <location>
        <begin position="92"/>
        <end position="113"/>
    </location>
</feature>
<keyword evidence="8 13" id="KW-1133">Transmembrane helix</keyword>